<dbReference type="AlphaFoldDB" id="A0A2W6B0Y8"/>
<dbReference type="EMBL" id="JAEKNS010000064">
    <property type="protein sequence ID" value="MBJ7594356.1"/>
    <property type="molecule type" value="Genomic_DNA"/>
</dbReference>
<dbReference type="CDD" id="cd03788">
    <property type="entry name" value="GT20_TPS"/>
    <property type="match status" value="1"/>
</dbReference>
<dbReference type="PANTHER" id="PTHR10788">
    <property type="entry name" value="TREHALOSE-6-PHOSPHATE SYNTHASE"/>
    <property type="match status" value="1"/>
</dbReference>
<dbReference type="GO" id="GO:0004805">
    <property type="term" value="F:trehalose-phosphatase activity"/>
    <property type="evidence" value="ECO:0007669"/>
    <property type="project" value="TreeGrafter"/>
</dbReference>
<dbReference type="Proteomes" id="UP000248724">
    <property type="component" value="Unassembled WGS sequence"/>
</dbReference>
<organism evidence="3 4">
    <name type="scientific">Candidatus Aeolococcus gillhamiae</name>
    <dbReference type="NCBI Taxonomy" id="3127015"/>
    <lineage>
        <taxon>Bacteria</taxon>
        <taxon>Bacillati</taxon>
        <taxon>Candidatus Dormiibacterota</taxon>
        <taxon>Candidatus Dormibacteria</taxon>
        <taxon>Candidatus Aeolococcales</taxon>
        <taxon>Candidatus Aeolococcaceae</taxon>
        <taxon>Candidatus Aeolococcus</taxon>
    </lineage>
</organism>
<name>A0A2W6B0Y8_9BACT</name>
<dbReference type="SUPFAM" id="SSF53756">
    <property type="entry name" value="UDP-Glycosyltransferase/glycogen phosphorylase"/>
    <property type="match status" value="1"/>
</dbReference>
<reference evidence="2 5" key="3">
    <citation type="submission" date="2020-10" db="EMBL/GenBank/DDBJ databases">
        <title>Ca. Dormibacterota MAGs.</title>
        <authorList>
            <person name="Montgomery K."/>
        </authorList>
    </citation>
    <scope>NUCLEOTIDE SEQUENCE [LARGE SCALE GENOMIC DNA]</scope>
    <source>
        <strain evidence="2">SC8812_S17_18</strain>
    </source>
</reference>
<comment type="caution">
    <text evidence="3">The sequence shown here is derived from an EMBL/GenBank/DDBJ whole genome shotgun (WGS) entry which is preliminary data.</text>
</comment>
<evidence type="ECO:0000256" key="1">
    <source>
        <dbReference type="ARBA" id="ARBA00008799"/>
    </source>
</evidence>
<comment type="similarity">
    <text evidence="1">Belongs to the glycosyltransferase 20 family.</text>
</comment>
<accession>A0A934JRM5</accession>
<dbReference type="GO" id="GO:0005829">
    <property type="term" value="C:cytosol"/>
    <property type="evidence" value="ECO:0007669"/>
    <property type="project" value="TreeGrafter"/>
</dbReference>
<evidence type="ECO:0000313" key="2">
    <source>
        <dbReference type="EMBL" id="MBJ7594356.1"/>
    </source>
</evidence>
<reference evidence="3" key="2">
    <citation type="submission" date="2018-05" db="EMBL/GenBank/DDBJ databases">
        <authorList>
            <person name="Ferrari B."/>
        </authorList>
    </citation>
    <scope>NUCLEOTIDE SEQUENCE</scope>
    <source>
        <strain evidence="3">RRmetagenome_bin12</strain>
    </source>
</reference>
<dbReference type="InterPro" id="IPR001830">
    <property type="entry name" value="Glyco_trans_20"/>
</dbReference>
<dbReference type="Proteomes" id="UP000606991">
    <property type="component" value="Unassembled WGS sequence"/>
</dbReference>
<dbReference type="PANTHER" id="PTHR10788:SF106">
    <property type="entry name" value="BCDNA.GH08860"/>
    <property type="match status" value="1"/>
</dbReference>
<evidence type="ECO:0000313" key="3">
    <source>
        <dbReference type="EMBL" id="PZR84051.1"/>
    </source>
</evidence>
<protein>
    <submittedName>
        <fullName evidence="3">Trehalose-6-phosphate synthase</fullName>
    </submittedName>
</protein>
<sequence>MLGRYQPIVVANRAPLALEPADVYRNTPERLVKGAGGLVTALSSLASSTSALWVAVARDEADRALAARGDPAELVTEDGTTYRVAFVEPTPEAYDLYYNTVSNPLLWFIQHYLWDLAREPIVDTATLYAWREGYVRVNQMVADRVVAEALASAKPPLVFVQDYQLYCVPGMVRAALGDVRIQHFVHIPWPTPQYWTILPKSIRDAILHGLLGADVLGFQTRRDVRNFLLTCEENLGLAVDFRERTVFYEGRAVWVRNYPISIDVDGLLAQADSEEVIAEQARLLSWRPEKLILRVDRTDLSKNIVRGFLAYERMLDYHQELHGDVQFWAYLQPSRQDIDDYRAYLGSVLSVAARINRKFSRGGWTPIRVEVDDVMARALAGYRQFDVLLVNPIYDGMNLVAKEGVVCNRRDGVLVLSENAGSYEELGDFALTVNPFDIDETAEALYLGLTMDAPQKQARAERIRETVRAADINRWISLQVQDLRDLID</sequence>
<dbReference type="EMBL" id="QHBU01000013">
    <property type="protein sequence ID" value="PZR84051.1"/>
    <property type="molecule type" value="Genomic_DNA"/>
</dbReference>
<dbReference type="GO" id="GO:0005992">
    <property type="term" value="P:trehalose biosynthetic process"/>
    <property type="evidence" value="ECO:0007669"/>
    <property type="project" value="InterPro"/>
</dbReference>
<dbReference type="Gene3D" id="3.40.50.2000">
    <property type="entry name" value="Glycogen Phosphorylase B"/>
    <property type="match status" value="2"/>
</dbReference>
<proteinExistence type="inferred from homology"/>
<gene>
    <name evidence="3" type="ORF">DLM65_00685</name>
    <name evidence="2" type="ORF">JF886_05730</name>
</gene>
<dbReference type="RefSeq" id="WP_337310478.1">
    <property type="nucleotide sequence ID" value="NZ_JAEKNS010000064.1"/>
</dbReference>
<evidence type="ECO:0000313" key="4">
    <source>
        <dbReference type="Proteomes" id="UP000248724"/>
    </source>
</evidence>
<dbReference type="Pfam" id="PF00982">
    <property type="entry name" value="Glyco_transf_20"/>
    <property type="match status" value="1"/>
</dbReference>
<reference evidence="3 4" key="1">
    <citation type="journal article" date="2017" name="Nature">
        <title>Atmospheric trace gases support primary production in Antarctic desert surface soil.</title>
        <authorList>
            <person name="Ji M."/>
            <person name="Greening C."/>
            <person name="Vanwonterghem I."/>
            <person name="Carere C.R."/>
            <person name="Bay S.K."/>
            <person name="Steen J.A."/>
            <person name="Montgomery K."/>
            <person name="Lines T."/>
            <person name="Beardall J."/>
            <person name="van Dorst J."/>
            <person name="Snape I."/>
            <person name="Stott M.B."/>
            <person name="Hugenholtz P."/>
            <person name="Ferrari B.C."/>
        </authorList>
    </citation>
    <scope>NUCLEOTIDE SEQUENCE [LARGE SCALE GENOMIC DNA]</scope>
    <source>
        <strain evidence="3">RRmetagenome_bin12</strain>
    </source>
</reference>
<accession>A0A2W6B0Y8</accession>
<dbReference type="GO" id="GO:0003825">
    <property type="term" value="F:alpha,alpha-trehalose-phosphate synthase (UDP-forming) activity"/>
    <property type="evidence" value="ECO:0007669"/>
    <property type="project" value="TreeGrafter"/>
</dbReference>
<evidence type="ECO:0000313" key="5">
    <source>
        <dbReference type="Proteomes" id="UP000606991"/>
    </source>
</evidence>